<dbReference type="AlphaFoldDB" id="A0A432YT42"/>
<dbReference type="InterPro" id="IPR036108">
    <property type="entry name" value="4pyrrol_syn_uPrphyn_synt_sf"/>
</dbReference>
<dbReference type="Gene3D" id="3.40.50.10090">
    <property type="match status" value="2"/>
</dbReference>
<dbReference type="GO" id="GO:0006780">
    <property type="term" value="P:uroporphyrinogen III biosynthetic process"/>
    <property type="evidence" value="ECO:0007669"/>
    <property type="project" value="UniProtKB-UniRule"/>
</dbReference>
<evidence type="ECO:0000259" key="10">
    <source>
        <dbReference type="Pfam" id="PF02602"/>
    </source>
</evidence>
<dbReference type="EMBL" id="PIQC01000010">
    <property type="protein sequence ID" value="RUO64764.1"/>
    <property type="molecule type" value="Genomic_DNA"/>
</dbReference>
<dbReference type="OrthoDB" id="9787650at2"/>
<feature type="domain" description="Tetrapyrrole biosynthesis uroporphyrinogen III synthase" evidence="10">
    <location>
        <begin position="22"/>
        <end position="215"/>
    </location>
</feature>
<dbReference type="UniPathway" id="UPA00251">
    <property type="reaction ID" value="UER00320"/>
</dbReference>
<dbReference type="GO" id="GO:0004852">
    <property type="term" value="F:uroporphyrinogen-III synthase activity"/>
    <property type="evidence" value="ECO:0007669"/>
    <property type="project" value="UniProtKB-UniRule"/>
</dbReference>
<comment type="caution">
    <text evidence="11">The sequence shown here is derived from an EMBL/GenBank/DDBJ whole genome shotgun (WGS) entry which is preliminary data.</text>
</comment>
<dbReference type="PANTHER" id="PTHR38042:SF1">
    <property type="entry name" value="UROPORPHYRINOGEN-III SYNTHASE, CHLOROPLASTIC"/>
    <property type="match status" value="1"/>
</dbReference>
<dbReference type="InterPro" id="IPR039793">
    <property type="entry name" value="UROS/Hem4"/>
</dbReference>
<dbReference type="CDD" id="cd06578">
    <property type="entry name" value="HemD"/>
    <property type="match status" value="1"/>
</dbReference>
<keyword evidence="4 9" id="KW-0456">Lyase</keyword>
<accession>A0A432YT42</accession>
<dbReference type="Proteomes" id="UP000288058">
    <property type="component" value="Unassembled WGS sequence"/>
</dbReference>
<protein>
    <recommendedName>
        <fullName evidence="7 9">Uroporphyrinogen-III synthase</fullName>
        <ecNumber evidence="3 9">4.2.1.75</ecNumber>
    </recommendedName>
</protein>
<evidence type="ECO:0000256" key="4">
    <source>
        <dbReference type="ARBA" id="ARBA00023239"/>
    </source>
</evidence>
<dbReference type="InterPro" id="IPR003754">
    <property type="entry name" value="4pyrrol_synth_uPrphyn_synth"/>
</dbReference>
<dbReference type="GO" id="GO:0006782">
    <property type="term" value="P:protoporphyrinogen IX biosynthetic process"/>
    <property type="evidence" value="ECO:0007669"/>
    <property type="project" value="UniProtKB-UniRule"/>
</dbReference>
<evidence type="ECO:0000256" key="9">
    <source>
        <dbReference type="RuleBase" id="RU366031"/>
    </source>
</evidence>
<evidence type="ECO:0000313" key="11">
    <source>
        <dbReference type="EMBL" id="RUO64764.1"/>
    </source>
</evidence>
<evidence type="ECO:0000256" key="5">
    <source>
        <dbReference type="ARBA" id="ARBA00023244"/>
    </source>
</evidence>
<evidence type="ECO:0000256" key="7">
    <source>
        <dbReference type="ARBA" id="ARBA00040167"/>
    </source>
</evidence>
<dbReference type="RefSeq" id="WP_126783180.1">
    <property type="nucleotide sequence ID" value="NZ_PIQC01000010.1"/>
</dbReference>
<comment type="similarity">
    <text evidence="2 9">Belongs to the uroporphyrinogen-III synthase family.</text>
</comment>
<evidence type="ECO:0000256" key="2">
    <source>
        <dbReference type="ARBA" id="ARBA00008133"/>
    </source>
</evidence>
<evidence type="ECO:0000313" key="12">
    <source>
        <dbReference type="Proteomes" id="UP000288058"/>
    </source>
</evidence>
<name>A0A432YT42_9GAMM</name>
<sequence>MTVNPITHKAVLLLRPGNTPDAFTQRLEEAGKECFVHSFIEIEPLPVNKRQLTDLKQQHWDGIVIVSKNAAHYAAKAGFTGVPSNYYAVGPGTASFAAKLLNTPVSCPTLIHQSEGLLDLSELQKLEQQNWLIIRGEGGRELLADSLRARGASVDYWEVYRRKQLTMNNPELVQQWIKSVGTIVVTSAEQLGYFLSSMPHSALTWLDNCQWIVPSHRLKGLIPFGQSDNIKVTGSAADAILMNALIADGKTHD</sequence>
<evidence type="ECO:0000256" key="6">
    <source>
        <dbReference type="ARBA" id="ARBA00037589"/>
    </source>
</evidence>
<comment type="catalytic activity">
    <reaction evidence="8 9">
        <text>hydroxymethylbilane = uroporphyrinogen III + H2O</text>
        <dbReference type="Rhea" id="RHEA:18965"/>
        <dbReference type="ChEBI" id="CHEBI:15377"/>
        <dbReference type="ChEBI" id="CHEBI:57308"/>
        <dbReference type="ChEBI" id="CHEBI:57845"/>
        <dbReference type="EC" id="4.2.1.75"/>
    </reaction>
</comment>
<evidence type="ECO:0000256" key="3">
    <source>
        <dbReference type="ARBA" id="ARBA00013109"/>
    </source>
</evidence>
<proteinExistence type="inferred from homology"/>
<dbReference type="PANTHER" id="PTHR38042">
    <property type="entry name" value="UROPORPHYRINOGEN-III SYNTHASE, CHLOROPLASTIC"/>
    <property type="match status" value="1"/>
</dbReference>
<keyword evidence="12" id="KW-1185">Reference proteome</keyword>
<reference evidence="12" key="1">
    <citation type="journal article" date="2018" name="Front. Microbiol.">
        <title>Genome-Based Analysis Reveals the Taxonomy and Diversity of the Family Idiomarinaceae.</title>
        <authorList>
            <person name="Liu Y."/>
            <person name="Lai Q."/>
            <person name="Shao Z."/>
        </authorList>
    </citation>
    <scope>NUCLEOTIDE SEQUENCE [LARGE SCALE GENOMIC DNA]</scope>
    <source>
        <strain evidence="12">R22</strain>
    </source>
</reference>
<evidence type="ECO:0000256" key="1">
    <source>
        <dbReference type="ARBA" id="ARBA00004772"/>
    </source>
</evidence>
<organism evidence="11 12">
    <name type="scientific">Idiomarina ramblicola</name>
    <dbReference type="NCBI Taxonomy" id="263724"/>
    <lineage>
        <taxon>Bacteria</taxon>
        <taxon>Pseudomonadati</taxon>
        <taxon>Pseudomonadota</taxon>
        <taxon>Gammaproteobacteria</taxon>
        <taxon>Alteromonadales</taxon>
        <taxon>Idiomarinaceae</taxon>
        <taxon>Idiomarina</taxon>
    </lineage>
</organism>
<gene>
    <name evidence="11" type="ORF">CWI78_12755</name>
</gene>
<comment type="pathway">
    <text evidence="1 9">Porphyrin-containing compound metabolism; protoporphyrin-IX biosynthesis; coproporphyrinogen-III from 5-aminolevulinate: step 3/4.</text>
</comment>
<comment type="function">
    <text evidence="6 9">Catalyzes cyclization of the linear tetrapyrrole, hydroxymethylbilane, to the macrocyclic uroporphyrinogen III.</text>
</comment>
<evidence type="ECO:0000256" key="8">
    <source>
        <dbReference type="ARBA" id="ARBA00048617"/>
    </source>
</evidence>
<dbReference type="EC" id="4.2.1.75" evidence="3 9"/>
<dbReference type="Pfam" id="PF02602">
    <property type="entry name" value="HEM4"/>
    <property type="match status" value="1"/>
</dbReference>
<dbReference type="SUPFAM" id="SSF69618">
    <property type="entry name" value="HemD-like"/>
    <property type="match status" value="1"/>
</dbReference>
<keyword evidence="5 9" id="KW-0627">Porphyrin biosynthesis</keyword>